<dbReference type="RefSeq" id="WP_228130414.1">
    <property type="nucleotide sequence ID" value="NZ_UGQB01000004.1"/>
</dbReference>
<sequence>MKKIGNQEIYLEIISSTYCNNMANLVLVIDGLKIGTLSSPTYIPSFMNSLESLLVEEIYFCEKMDKDLFREIIREGKLENENIFTLEETFDDFMKRCMRDRENFYFYFKLYEEHFFSYENITVNTPMIKIVSINKFVEFLNELKSYFQ</sequence>
<accession>A0A378QXK1</accession>
<keyword evidence="2" id="KW-1185">Reference proteome</keyword>
<dbReference type="STRING" id="1122244.GCA_000426885_02448"/>
<dbReference type="Proteomes" id="UP000254065">
    <property type="component" value="Unassembled WGS sequence"/>
</dbReference>
<reference evidence="1 2" key="1">
    <citation type="submission" date="2018-06" db="EMBL/GenBank/DDBJ databases">
        <authorList>
            <consortium name="Pathogen Informatics"/>
            <person name="Doyle S."/>
        </authorList>
    </citation>
    <scope>NUCLEOTIDE SEQUENCE [LARGE SCALE GENOMIC DNA]</scope>
    <source>
        <strain evidence="1 2">NCTC12877</strain>
    </source>
</reference>
<evidence type="ECO:0000313" key="1">
    <source>
        <dbReference type="EMBL" id="STZ07722.1"/>
    </source>
</evidence>
<gene>
    <name evidence="1" type="ORF">NCTC12877_00699</name>
</gene>
<evidence type="ECO:0000313" key="2">
    <source>
        <dbReference type="Proteomes" id="UP000254065"/>
    </source>
</evidence>
<dbReference type="EMBL" id="UGQB01000004">
    <property type="protein sequence ID" value="STZ07722.1"/>
    <property type="molecule type" value="Genomic_DNA"/>
</dbReference>
<dbReference type="AlphaFoldDB" id="A0A378QXK1"/>
<organism evidence="1 2">
    <name type="scientific">Moraxella caprae</name>
    <dbReference type="NCBI Taxonomy" id="90240"/>
    <lineage>
        <taxon>Bacteria</taxon>
        <taxon>Pseudomonadati</taxon>
        <taxon>Pseudomonadota</taxon>
        <taxon>Gammaproteobacteria</taxon>
        <taxon>Moraxellales</taxon>
        <taxon>Moraxellaceae</taxon>
        <taxon>Moraxella</taxon>
    </lineage>
</organism>
<proteinExistence type="predicted"/>
<name>A0A378QXK1_9GAMM</name>
<protein>
    <submittedName>
        <fullName evidence="1">Uncharacterized protein</fullName>
    </submittedName>
</protein>